<dbReference type="InterPro" id="IPR036280">
    <property type="entry name" value="Multihaem_cyt_sf"/>
</dbReference>
<organism evidence="1 2">
    <name type="scientific">Geoglobus ahangari</name>
    <dbReference type="NCBI Taxonomy" id="113653"/>
    <lineage>
        <taxon>Archaea</taxon>
        <taxon>Methanobacteriati</taxon>
        <taxon>Methanobacteriota</taxon>
        <taxon>Archaeoglobi</taxon>
        <taxon>Archaeoglobales</taxon>
        <taxon>Archaeoglobaceae</taxon>
        <taxon>Geoglobus</taxon>
    </lineage>
</organism>
<accession>A0A0F7IHG1</accession>
<proteinExistence type="predicted"/>
<sequence length="258" mass="27520">MLGSSRLLLATVVIIAVGVIALPSTVSLFAGQHYWYNVNQSGNDIPCEKCHADVFEELNQSKFHVNWGGNNYADRNDCAACHRGNTSITYAADDGTAGGGWVSGKQAHAASVVACMLCHEWSPDETNNYGPPAGGFNVSDFGVTSPYNYGTKNGTYEAHNAFIARAIQDGTLQDANEACIACHTHVAVKITWNHSRALEFNIGFGNPITTANGPHNWTITSWTINGTATAVVWGNTTGSGSTTYSTNWPGNVPGVNYK</sequence>
<dbReference type="AlphaFoldDB" id="A0A0F7IHG1"/>
<evidence type="ECO:0000313" key="1">
    <source>
        <dbReference type="EMBL" id="AKG92143.1"/>
    </source>
</evidence>
<keyword evidence="2" id="KW-1185">Reference proteome</keyword>
<protein>
    <submittedName>
        <fullName evidence="1">Uncharacterized protein</fullName>
    </submittedName>
</protein>
<dbReference type="EMBL" id="CP011267">
    <property type="protein sequence ID" value="AKG92143.1"/>
    <property type="molecule type" value="Genomic_DNA"/>
</dbReference>
<dbReference type="InParanoid" id="A0A0F7IHG1"/>
<gene>
    <name evidence="1" type="ORF">GAH_00510</name>
</gene>
<dbReference type="SUPFAM" id="SSF48695">
    <property type="entry name" value="Multiheme cytochromes"/>
    <property type="match status" value="1"/>
</dbReference>
<dbReference type="Proteomes" id="UP000034723">
    <property type="component" value="Chromosome"/>
</dbReference>
<reference evidence="1 2" key="1">
    <citation type="submission" date="2015-04" db="EMBL/GenBank/DDBJ databases">
        <title>The complete genome sequence of the hyperthermophilic, obligate iron-reducing archaeon Geoglobus ahangari strain 234T.</title>
        <authorList>
            <person name="Manzella M.P."/>
            <person name="Holmes D.E."/>
            <person name="Rocheleau J.M."/>
            <person name="Chung A."/>
            <person name="Reguera G."/>
            <person name="Kashefi K."/>
        </authorList>
    </citation>
    <scope>NUCLEOTIDE SEQUENCE [LARGE SCALE GENOMIC DNA]</scope>
    <source>
        <strain evidence="1 2">234</strain>
    </source>
</reference>
<dbReference type="HOGENOM" id="CLU_096324_0_0_2"/>
<dbReference type="Gene3D" id="1.10.1130.10">
    <property type="entry name" value="Flavocytochrome C3, Chain A"/>
    <property type="match status" value="1"/>
</dbReference>
<name>A0A0F7IHG1_9EURY</name>
<dbReference type="OrthoDB" id="51664at2157"/>
<evidence type="ECO:0000313" key="2">
    <source>
        <dbReference type="Proteomes" id="UP000034723"/>
    </source>
</evidence>
<dbReference type="KEGG" id="gah:GAH_00510"/>
<dbReference type="STRING" id="113653.GAH_00510"/>